<feature type="transmembrane region" description="Helical" evidence="8">
    <location>
        <begin position="164"/>
        <end position="189"/>
    </location>
</feature>
<dbReference type="PANTHER" id="PTHR32024">
    <property type="entry name" value="TRK SYSTEM POTASSIUM UPTAKE PROTEIN TRKG-RELATED"/>
    <property type="match status" value="1"/>
</dbReference>
<keyword evidence="6" id="KW-0406">Ion transport</keyword>
<keyword evidence="7 8" id="KW-0472">Membrane</keyword>
<evidence type="ECO:0000256" key="5">
    <source>
        <dbReference type="ARBA" id="ARBA00022989"/>
    </source>
</evidence>
<protein>
    <submittedName>
        <fullName evidence="9">POTASSIUM UPTAKE PROTEIN KTRB</fullName>
    </submittedName>
</protein>
<dbReference type="PANTHER" id="PTHR32024:SF1">
    <property type="entry name" value="KTR SYSTEM POTASSIUM UPTAKE PROTEIN B"/>
    <property type="match status" value="1"/>
</dbReference>
<feature type="transmembrane region" description="Helical" evidence="8">
    <location>
        <begin position="353"/>
        <end position="373"/>
    </location>
</feature>
<reference evidence="9 10" key="1">
    <citation type="journal article" date="2001" name="Nucleic Acids Res.">
        <title>The complete genome sequence of the murine respiratory pathogen Mycoplasma pulmonis.</title>
        <authorList>
            <person name="Chambaud I."/>
            <person name="Heilig R."/>
            <person name="Ferris S."/>
            <person name="Barbe V."/>
            <person name="Samson D."/>
            <person name="Galisson F."/>
            <person name="Moszer I."/>
            <person name="Dybvig K."/>
            <person name="Wroblewski H."/>
            <person name="Viari A."/>
            <person name="Rocha E.P.C."/>
            <person name="Blanchard A."/>
        </authorList>
    </citation>
    <scope>NUCLEOTIDE SEQUENCE [LARGE SCALE GENOMIC DNA]</scope>
    <source>
        <strain evidence="9 10">UAB CTIP</strain>
    </source>
</reference>
<dbReference type="InterPro" id="IPR003445">
    <property type="entry name" value="Cat_transpt"/>
</dbReference>
<evidence type="ECO:0000313" key="10">
    <source>
        <dbReference type="Proteomes" id="UP000000528"/>
    </source>
</evidence>
<accession>Q98R66</accession>
<organism evidence="10">
    <name type="scientific">Mycoplasmopsis pulmonis (strain UAB CTIP)</name>
    <name type="common">Mycoplasma pulmonis</name>
    <dbReference type="NCBI Taxonomy" id="272635"/>
    <lineage>
        <taxon>Bacteria</taxon>
        <taxon>Bacillati</taxon>
        <taxon>Mycoplasmatota</taxon>
        <taxon>Mycoplasmoidales</taxon>
        <taxon>Metamycoplasmataceae</taxon>
        <taxon>Mycoplasmopsis</taxon>
    </lineage>
</organism>
<feature type="transmembrane region" description="Helical" evidence="8">
    <location>
        <begin position="419"/>
        <end position="437"/>
    </location>
</feature>
<name>Q98R66_MYCPU</name>
<evidence type="ECO:0000256" key="2">
    <source>
        <dbReference type="ARBA" id="ARBA00022448"/>
    </source>
</evidence>
<dbReference type="BioCyc" id="MPUL272635:G1GT6-145-MONOMER"/>
<dbReference type="GO" id="GO:0008324">
    <property type="term" value="F:monoatomic cation transmembrane transporter activity"/>
    <property type="evidence" value="ECO:0007669"/>
    <property type="project" value="InterPro"/>
</dbReference>
<dbReference type="EMBL" id="AL445563">
    <property type="protein sequence ID" value="CAC13317.1"/>
    <property type="molecule type" value="Genomic_DNA"/>
</dbReference>
<feature type="transmembrane region" description="Helical" evidence="8">
    <location>
        <begin position="480"/>
        <end position="503"/>
    </location>
</feature>
<evidence type="ECO:0000313" key="9">
    <source>
        <dbReference type="EMBL" id="CAC13317.1"/>
    </source>
</evidence>
<feature type="transmembrane region" description="Helical" evidence="8">
    <location>
        <begin position="245"/>
        <end position="263"/>
    </location>
</feature>
<dbReference type="HOGENOM" id="CLU_026429_0_1_14"/>
<evidence type="ECO:0000256" key="1">
    <source>
        <dbReference type="ARBA" id="ARBA00004651"/>
    </source>
</evidence>
<sequence length="523" mass="59354">MSFIFDEKSNNINEVYVYFKYWLRQILEKSKIPYLYSRYGVFKQNISKARYILFTYFIITMLGSIFLYQGFSQNPNAKISFFESVFTAASAFSDTGLVLKPTYSSWNMVGQAIIAILILVGGLGYFTLKMFFISWIFKLNSNINQRELVSIERGAKEVGKTTRVIVVSIFTMFVFMIISSIILTLYFYYVAPSSTYSRKSYTFDSPIRDWKKSIRYGIFHSITALNNAGFDIISDKSILPYNQNYSLQIIFIILFIVGGIGYPTVYDIVQNLYIKLFRKNEPIIWSLFTKVSVLFYFLVTIFSIALVFIFETTSKSASSIWNNKENGSNFDKSMAIIFNTLSTRSAGFSSVDLYNLTPGSLLIFSIAMFIGASPSSTGGGIRTTTFAIILLGIAAKLSNKPSLRMFKRKIESSTVSMSYLVFTLSMTIVLANTFILLTSHRLFDGTQEREYDLSHIIFEVTSSFGTTGLSTGLTHLLNTFSLVSLSLLMFIGQLGISSTILSWKNKRKKPWLYDYVETDISIG</sequence>
<dbReference type="STRING" id="272635.gene:17576728"/>
<dbReference type="AlphaFoldDB" id="Q98R66"/>
<dbReference type="eggNOG" id="COG0168">
    <property type="taxonomic scope" value="Bacteria"/>
</dbReference>
<keyword evidence="2" id="KW-0813">Transport</keyword>
<keyword evidence="4 8" id="KW-0812">Transmembrane</keyword>
<dbReference type="PIR" id="H90529">
    <property type="entry name" value="H90529"/>
</dbReference>
<comment type="subcellular location">
    <subcellularLocation>
        <location evidence="1">Cell membrane</location>
        <topology evidence="1">Multi-pass membrane protein</topology>
    </subcellularLocation>
</comment>
<dbReference type="KEGG" id="mpu:MYPU_1440"/>
<dbReference type="Proteomes" id="UP000000528">
    <property type="component" value="Chromosome"/>
</dbReference>
<dbReference type="RefSeq" id="WP_010924948.1">
    <property type="nucleotide sequence ID" value="NC_002771.1"/>
</dbReference>
<proteinExistence type="predicted"/>
<evidence type="ECO:0000256" key="7">
    <source>
        <dbReference type="ARBA" id="ARBA00023136"/>
    </source>
</evidence>
<dbReference type="Pfam" id="PF02386">
    <property type="entry name" value="TrkH"/>
    <property type="match status" value="1"/>
</dbReference>
<evidence type="ECO:0000256" key="6">
    <source>
        <dbReference type="ARBA" id="ARBA00023065"/>
    </source>
</evidence>
<evidence type="ECO:0000256" key="4">
    <source>
        <dbReference type="ARBA" id="ARBA00022692"/>
    </source>
</evidence>
<feature type="transmembrane region" description="Helical" evidence="8">
    <location>
        <begin position="51"/>
        <end position="71"/>
    </location>
</feature>
<keyword evidence="3" id="KW-1003">Cell membrane</keyword>
<evidence type="ECO:0000256" key="8">
    <source>
        <dbReference type="SAM" id="Phobius"/>
    </source>
</evidence>
<dbReference type="GO" id="GO:0030001">
    <property type="term" value="P:metal ion transport"/>
    <property type="evidence" value="ECO:0007669"/>
    <property type="project" value="UniProtKB-ARBA"/>
</dbReference>
<feature type="transmembrane region" description="Helical" evidence="8">
    <location>
        <begin position="108"/>
        <end position="128"/>
    </location>
</feature>
<keyword evidence="5 8" id="KW-1133">Transmembrane helix</keyword>
<dbReference type="GO" id="GO:0005886">
    <property type="term" value="C:plasma membrane"/>
    <property type="evidence" value="ECO:0007669"/>
    <property type="project" value="UniProtKB-SubCell"/>
</dbReference>
<feature type="transmembrane region" description="Helical" evidence="8">
    <location>
        <begin position="283"/>
        <end position="310"/>
    </location>
</feature>
<evidence type="ECO:0000256" key="3">
    <source>
        <dbReference type="ARBA" id="ARBA00022475"/>
    </source>
</evidence>
<keyword evidence="10" id="KW-1185">Reference proteome</keyword>
<gene>
    <name evidence="9" type="ordered locus">MYPU_1440</name>
</gene>